<reference evidence="3" key="2">
    <citation type="submission" date="2020-05" db="UniProtKB">
        <authorList>
            <consortium name="EnsemblMetazoa"/>
        </authorList>
    </citation>
    <scope>IDENTIFICATION</scope>
    <source>
        <strain evidence="3">IAEA</strain>
    </source>
</reference>
<dbReference type="Proteomes" id="UP000091820">
    <property type="component" value="Unassembled WGS sequence"/>
</dbReference>
<dbReference type="PANTHER" id="PTHR10145:SF6">
    <property type="entry name" value="TRANSCRIPTION ELONGATION FACTOR SPT6"/>
    <property type="match status" value="1"/>
</dbReference>
<feature type="region of interest" description="Disordered" evidence="1">
    <location>
        <begin position="1"/>
        <end position="109"/>
    </location>
</feature>
<dbReference type="VEuPathDB" id="VectorBase:GBRI018281"/>
<feature type="compositionally biased region" description="Acidic residues" evidence="1">
    <location>
        <begin position="97"/>
        <end position="109"/>
    </location>
</feature>
<dbReference type="Pfam" id="PF14632">
    <property type="entry name" value="SPT6_acidic"/>
    <property type="match status" value="1"/>
</dbReference>
<dbReference type="GO" id="GO:0042393">
    <property type="term" value="F:histone binding"/>
    <property type="evidence" value="ECO:0007669"/>
    <property type="project" value="TreeGrafter"/>
</dbReference>
<dbReference type="GO" id="GO:0140673">
    <property type="term" value="P:transcription elongation-coupled chromatin remodeling"/>
    <property type="evidence" value="ECO:0007669"/>
    <property type="project" value="InterPro"/>
</dbReference>
<feature type="domain" description="Spt6 acidic N-terminal" evidence="2">
    <location>
        <begin position="56"/>
        <end position="136"/>
    </location>
</feature>
<reference evidence="4" key="1">
    <citation type="submission" date="2014-03" db="EMBL/GenBank/DDBJ databases">
        <authorList>
            <person name="Aksoy S."/>
            <person name="Warren W."/>
            <person name="Wilson R.K."/>
        </authorList>
    </citation>
    <scope>NUCLEOTIDE SEQUENCE [LARGE SCALE GENOMIC DNA]</scope>
    <source>
        <strain evidence="4">IAEA</strain>
    </source>
</reference>
<dbReference type="EnsemblMetazoa" id="GBRI018281-RA">
    <property type="protein sequence ID" value="GBRI018281-PA"/>
    <property type="gene ID" value="GBRI018281"/>
</dbReference>
<name>A0A1A9WFV3_9MUSC</name>
<feature type="compositionally biased region" description="Acidic residues" evidence="1">
    <location>
        <begin position="70"/>
        <end position="84"/>
    </location>
</feature>
<dbReference type="AlphaFoldDB" id="A0A1A9WFV3"/>
<keyword evidence="4" id="KW-1185">Reference proteome</keyword>
<evidence type="ECO:0000256" key="1">
    <source>
        <dbReference type="SAM" id="MobiDB-lite"/>
    </source>
</evidence>
<dbReference type="PANTHER" id="PTHR10145">
    <property type="entry name" value="TRANSCRIPTION ELONGATION FACTOR SPT6"/>
    <property type="match status" value="1"/>
</dbReference>
<sequence>MADFLDSEAEESEEEEELEIPERKKLKKLKAMADSSEEDEEASNSDLHSLNQRCYDDDERLREELKDLIDDNPIEEGSDGEDTDNSNSSKKRKKYDDDDDLDDRLEDDDYDLLEENLGVTIERRKRFKRLRRIQDEESDGEDHVDEGLAREAIAEQLFDDNEILLIGC</sequence>
<protein>
    <submittedName>
        <fullName evidence="3">SPT6_acidic domain-containing protein</fullName>
    </submittedName>
</protein>
<accession>A0A1A9WFV3</accession>
<proteinExistence type="predicted"/>
<feature type="compositionally biased region" description="Acidic residues" evidence="1">
    <location>
        <begin position="1"/>
        <end position="19"/>
    </location>
</feature>
<dbReference type="STRING" id="37001.A0A1A9WFV3"/>
<organism evidence="3 4">
    <name type="scientific">Glossina brevipalpis</name>
    <dbReference type="NCBI Taxonomy" id="37001"/>
    <lineage>
        <taxon>Eukaryota</taxon>
        <taxon>Metazoa</taxon>
        <taxon>Ecdysozoa</taxon>
        <taxon>Arthropoda</taxon>
        <taxon>Hexapoda</taxon>
        <taxon>Insecta</taxon>
        <taxon>Pterygota</taxon>
        <taxon>Neoptera</taxon>
        <taxon>Endopterygota</taxon>
        <taxon>Diptera</taxon>
        <taxon>Brachycera</taxon>
        <taxon>Muscomorpha</taxon>
        <taxon>Hippoboscoidea</taxon>
        <taxon>Glossinidae</taxon>
        <taxon>Glossina</taxon>
    </lineage>
</organism>
<dbReference type="InterPro" id="IPR017072">
    <property type="entry name" value="TF_Spt6"/>
</dbReference>
<dbReference type="GO" id="GO:0031491">
    <property type="term" value="F:nucleosome binding"/>
    <property type="evidence" value="ECO:0007669"/>
    <property type="project" value="TreeGrafter"/>
</dbReference>
<dbReference type="InterPro" id="IPR028083">
    <property type="entry name" value="Spt6_acidic_N_dom"/>
</dbReference>
<feature type="compositionally biased region" description="Basic and acidic residues" evidence="1">
    <location>
        <begin position="59"/>
        <end position="69"/>
    </location>
</feature>
<dbReference type="GO" id="GO:0008023">
    <property type="term" value="C:transcription elongation factor complex"/>
    <property type="evidence" value="ECO:0007669"/>
    <property type="project" value="TreeGrafter"/>
</dbReference>
<evidence type="ECO:0000313" key="3">
    <source>
        <dbReference type="EnsemblMetazoa" id="GBRI018281-PA"/>
    </source>
</evidence>
<dbReference type="GO" id="GO:0034728">
    <property type="term" value="P:nucleosome organization"/>
    <property type="evidence" value="ECO:0007669"/>
    <property type="project" value="TreeGrafter"/>
</dbReference>
<evidence type="ECO:0000259" key="2">
    <source>
        <dbReference type="Pfam" id="PF14632"/>
    </source>
</evidence>
<evidence type="ECO:0000313" key="4">
    <source>
        <dbReference type="Proteomes" id="UP000091820"/>
    </source>
</evidence>